<evidence type="ECO:0000256" key="2">
    <source>
        <dbReference type="SAM" id="SignalP"/>
    </source>
</evidence>
<evidence type="ECO:0008006" key="5">
    <source>
        <dbReference type="Google" id="ProtNLM"/>
    </source>
</evidence>
<evidence type="ECO:0000313" key="4">
    <source>
        <dbReference type="Proteomes" id="UP000832041"/>
    </source>
</evidence>
<keyword evidence="2" id="KW-0732">Signal</keyword>
<sequence length="160" mass="16249">MRHLTFAAGCLAALALATGCGSDQAPEEPEAAQTSPTASVNPLEDPVLEGEAEEGARSAAQTYIEAVRTGDGQVGCFTLTEQARQELVGTAEDGADCAVAFGETLASPDTTAQVDRVEMAEDGETATVHLTYTGEAGDASPSLTVANVGGAWLVDGVHPL</sequence>
<evidence type="ECO:0000313" key="3">
    <source>
        <dbReference type="EMBL" id="UPT20546.1"/>
    </source>
</evidence>
<protein>
    <recommendedName>
        <fullName evidence="5">DUF4878 domain-containing protein</fullName>
    </recommendedName>
</protein>
<feature type="chain" id="PRO_5046800310" description="DUF4878 domain-containing protein" evidence="2">
    <location>
        <begin position="26"/>
        <end position="160"/>
    </location>
</feature>
<dbReference type="Proteomes" id="UP000832041">
    <property type="component" value="Chromosome"/>
</dbReference>
<accession>A0ABY4KYP7</accession>
<keyword evidence="4" id="KW-1185">Reference proteome</keyword>
<proteinExistence type="predicted"/>
<dbReference type="EMBL" id="CP051627">
    <property type="protein sequence ID" value="UPT20546.1"/>
    <property type="molecule type" value="Genomic_DNA"/>
</dbReference>
<feature type="region of interest" description="Disordered" evidence="1">
    <location>
        <begin position="21"/>
        <end position="43"/>
    </location>
</feature>
<feature type="signal peptide" evidence="2">
    <location>
        <begin position="1"/>
        <end position="25"/>
    </location>
</feature>
<gene>
    <name evidence="3" type="ORF">FOF52_05805</name>
</gene>
<dbReference type="PROSITE" id="PS51257">
    <property type="entry name" value="PROKAR_LIPOPROTEIN"/>
    <property type="match status" value="1"/>
</dbReference>
<evidence type="ECO:0000256" key="1">
    <source>
        <dbReference type="SAM" id="MobiDB-lite"/>
    </source>
</evidence>
<dbReference type="RefSeq" id="WP_248592810.1">
    <property type="nucleotide sequence ID" value="NZ_BAABEB010000012.1"/>
</dbReference>
<reference evidence="3 4" key="1">
    <citation type="submission" date="2020-04" db="EMBL/GenBank/DDBJ databases">
        <title>Thermobifida alba genome sequencing and assembly.</title>
        <authorList>
            <person name="Luzics S."/>
            <person name="Horvath B."/>
            <person name="Nagy I."/>
            <person name="Toth A."/>
            <person name="Nagy I."/>
            <person name="Kukolya J."/>
        </authorList>
    </citation>
    <scope>NUCLEOTIDE SEQUENCE [LARGE SCALE GENOMIC DNA]</scope>
    <source>
        <strain evidence="3 4">DSM 43795</strain>
    </source>
</reference>
<organism evidence="3 4">
    <name type="scientific">Thermobifida alba</name>
    <name type="common">Thermomonospora alba</name>
    <dbReference type="NCBI Taxonomy" id="53522"/>
    <lineage>
        <taxon>Bacteria</taxon>
        <taxon>Bacillati</taxon>
        <taxon>Actinomycetota</taxon>
        <taxon>Actinomycetes</taxon>
        <taxon>Streptosporangiales</taxon>
        <taxon>Nocardiopsidaceae</taxon>
        <taxon>Thermobifida</taxon>
    </lineage>
</organism>
<name>A0ABY4KYP7_THEAE</name>